<feature type="signal peptide" evidence="1">
    <location>
        <begin position="1"/>
        <end position="17"/>
    </location>
</feature>
<dbReference type="Proteomes" id="UP001516464">
    <property type="component" value="Unassembled WGS sequence"/>
</dbReference>
<keyword evidence="3" id="KW-1185">Reference proteome</keyword>
<name>A0ABQ7HYI6_9MICR</name>
<comment type="caution">
    <text evidence="2">The sequence shown here is derived from an EMBL/GenBank/DDBJ whole genome shotgun (WGS) entry which is preliminary data.</text>
</comment>
<evidence type="ECO:0000313" key="3">
    <source>
        <dbReference type="Proteomes" id="UP001516464"/>
    </source>
</evidence>
<gene>
    <name evidence="2" type="ORF">TCON_1538</name>
</gene>
<protein>
    <submittedName>
        <fullName evidence="2">Uncharacterized protein</fullName>
    </submittedName>
</protein>
<reference evidence="2 3" key="1">
    <citation type="submission" date="2019-01" db="EMBL/GenBank/DDBJ databases">
        <title>Genomes sequencing and comparative genomics of infectious freshwater microsporidia, Cucumispora dikerogammari and Thelohania contejeani.</title>
        <authorList>
            <person name="Cormier A."/>
            <person name="Giraud I."/>
            <person name="Wattier R."/>
            <person name="Teixeira M."/>
            <person name="Grandjean F."/>
            <person name="Rigaud T."/>
            <person name="Cordaux R."/>
        </authorList>
    </citation>
    <scope>NUCLEOTIDE SEQUENCE [LARGE SCALE GENOMIC DNA]</scope>
    <source>
        <strain evidence="2">T1</strain>
        <tissue evidence="2">Spores</tissue>
    </source>
</reference>
<evidence type="ECO:0000256" key="1">
    <source>
        <dbReference type="SAM" id="SignalP"/>
    </source>
</evidence>
<evidence type="ECO:0000313" key="2">
    <source>
        <dbReference type="EMBL" id="KAF7683248.1"/>
    </source>
</evidence>
<feature type="chain" id="PRO_5045435826" evidence="1">
    <location>
        <begin position="18"/>
        <end position="340"/>
    </location>
</feature>
<organism evidence="2 3">
    <name type="scientific">Astathelohania contejeani</name>
    <dbReference type="NCBI Taxonomy" id="164912"/>
    <lineage>
        <taxon>Eukaryota</taxon>
        <taxon>Fungi</taxon>
        <taxon>Fungi incertae sedis</taxon>
        <taxon>Microsporidia</taxon>
        <taxon>Astathelohaniidae</taxon>
        <taxon>Astathelohania</taxon>
    </lineage>
</organism>
<dbReference type="EMBL" id="SBIQ01000110">
    <property type="protein sequence ID" value="KAF7683248.1"/>
    <property type="molecule type" value="Genomic_DNA"/>
</dbReference>
<proteinExistence type="predicted"/>
<keyword evidence="1" id="KW-0732">Signal</keyword>
<sequence>MLFLFISLICLTKESIQQNLSLSKTIDESNKNLNPTKAIDYINNLVETIPNDSEIDKNLRYFICSLNHCISVSSANISDETKAIFIKLITNFIKDLTSELDLISKINENIKKSDIVINYLYHNLSLDETEIIYEYSIFILENITSMIEIYNNIIHSLNNLIPELKEANTITELKHFIPLNDINKVESRSKNLWENIKNMVQTIKNLTIRWNSTPIYEIIESYINLNFEAWNDMKNNYNIYFLLKKNLLECEKRLEIIKKHDQNYLKNGIIFVRTKENVINFIKNLKRLRALKQKFIFPPFPIGDQSALELEFFQYIKKEYNKLLAYLSHFLKHDIQNAFN</sequence>
<accession>A0ABQ7HYI6</accession>